<organism evidence="1 2">
    <name type="scientific">Cannabis sativa</name>
    <name type="common">Hemp</name>
    <name type="synonym">Marijuana</name>
    <dbReference type="NCBI Taxonomy" id="3483"/>
    <lineage>
        <taxon>Eukaryota</taxon>
        <taxon>Viridiplantae</taxon>
        <taxon>Streptophyta</taxon>
        <taxon>Embryophyta</taxon>
        <taxon>Tracheophyta</taxon>
        <taxon>Spermatophyta</taxon>
        <taxon>Magnoliopsida</taxon>
        <taxon>eudicotyledons</taxon>
        <taxon>Gunneridae</taxon>
        <taxon>Pentapetalae</taxon>
        <taxon>rosids</taxon>
        <taxon>fabids</taxon>
        <taxon>Rosales</taxon>
        <taxon>Cannabaceae</taxon>
        <taxon>Cannabis</taxon>
    </lineage>
</organism>
<evidence type="ECO:0000313" key="1">
    <source>
        <dbReference type="EnsemblPlants" id="cds.evm.model.01.1673"/>
    </source>
</evidence>
<keyword evidence="2" id="KW-1185">Reference proteome</keyword>
<reference evidence="1" key="2">
    <citation type="submission" date="2021-03" db="UniProtKB">
        <authorList>
            <consortium name="EnsemblPlants"/>
        </authorList>
    </citation>
    <scope>IDENTIFICATION</scope>
</reference>
<reference evidence="1" key="1">
    <citation type="submission" date="2018-11" db="EMBL/GenBank/DDBJ databases">
        <authorList>
            <person name="Grassa J C."/>
        </authorList>
    </citation>
    <scope>NUCLEOTIDE SEQUENCE [LARGE SCALE GENOMIC DNA]</scope>
</reference>
<dbReference type="EMBL" id="UZAU01000042">
    <property type="status" value="NOT_ANNOTATED_CDS"/>
    <property type="molecule type" value="Genomic_DNA"/>
</dbReference>
<name>A0A803NI20_CANSA</name>
<dbReference type="PANTHER" id="PTHR33116">
    <property type="entry name" value="REVERSE TRANSCRIPTASE ZINC-BINDING DOMAIN-CONTAINING PROTEIN-RELATED-RELATED"/>
    <property type="match status" value="1"/>
</dbReference>
<dbReference type="Gramene" id="evm.model.01.1673">
    <property type="protein sequence ID" value="cds.evm.model.01.1673"/>
    <property type="gene ID" value="evm.TU.01.1673"/>
</dbReference>
<dbReference type="PANTHER" id="PTHR33116:SF78">
    <property type="entry name" value="OS12G0587133 PROTEIN"/>
    <property type="match status" value="1"/>
</dbReference>
<proteinExistence type="predicted"/>
<evidence type="ECO:0000313" key="2">
    <source>
        <dbReference type="Proteomes" id="UP000596661"/>
    </source>
</evidence>
<sequence>MLWKESDEVSLAGFSNNNIDVNVKMERGATVEGPCIMGDVNNVCSLDDKRGGHKYPQALIQGFNNALINGGLHDFNLEGYPFTWERGRGSDHWVEMCIDRAMSAKKRGISWMAWDHLAKSKFEGGLVRAEVVAIGVKEALSWLKNNPIVHAKLVKEAFLLFSDATSLIANKAKSTVYFGGISTTCKQRLTNILQMEEGSFPLKYLGVNLRPTEWRAADCGIIIDKMHKYMHTWASRNLSFTGRAQLVHSVLLGVRNYWMSLFVLPQKIMGAIDKCCRDFLWGSNGNRSKMHIPSWEKVCLPKNSGGLGFKEGKKWNISLMAKYIWAISSKQENLWVRWIDAIYL</sequence>
<accession>A0A803NI20</accession>
<dbReference type="Proteomes" id="UP000596661">
    <property type="component" value="Chromosome 1"/>
</dbReference>
<protein>
    <submittedName>
        <fullName evidence="1">Uncharacterized protein</fullName>
    </submittedName>
</protein>
<dbReference type="AlphaFoldDB" id="A0A803NI20"/>
<dbReference type="EnsemblPlants" id="evm.model.01.1673">
    <property type="protein sequence ID" value="cds.evm.model.01.1673"/>
    <property type="gene ID" value="evm.TU.01.1673"/>
</dbReference>